<dbReference type="EMBL" id="CATNWA010014520">
    <property type="protein sequence ID" value="CAI9572788.1"/>
    <property type="molecule type" value="Genomic_DNA"/>
</dbReference>
<keyword evidence="4" id="KW-1185">Reference proteome</keyword>
<dbReference type="SMART" id="SM00737">
    <property type="entry name" value="ML"/>
    <property type="match status" value="1"/>
</dbReference>
<gene>
    <name evidence="3" type="ORF">SPARVUS_LOCUS7501421</name>
</gene>
<sequence length="181" mass="19803">MLFDSPSLSSSQQVKSITWENCDSGKLPGTIKSLSISPDPVSIPGEVIVSVVLNTEVPLSSPLQIKITAEKELFGDWLTAPCIDKFGSCTYTEVCDLLDAFFKPGQQCPGPLQTYGLPCHCPFRAGSYSLPTTSFKIPSFSLPSWLAEGNYRVTGILSHKNQEIGCAKFTFSLAEPSSWWW</sequence>
<dbReference type="PANTHER" id="PTHR17357">
    <property type="entry name" value="GM2 GANGLIOSIDE ACTIVATOR PROTEIN"/>
    <property type="match status" value="1"/>
</dbReference>
<feature type="domain" description="MD-2-related lipid-recognition" evidence="2">
    <location>
        <begin position="19"/>
        <end position="171"/>
    </location>
</feature>
<dbReference type="Pfam" id="PF02221">
    <property type="entry name" value="E1_DerP2_DerF2"/>
    <property type="match status" value="1"/>
</dbReference>
<organism evidence="3 4">
    <name type="scientific">Staurois parvus</name>
    <dbReference type="NCBI Taxonomy" id="386267"/>
    <lineage>
        <taxon>Eukaryota</taxon>
        <taxon>Metazoa</taxon>
        <taxon>Chordata</taxon>
        <taxon>Craniata</taxon>
        <taxon>Vertebrata</taxon>
        <taxon>Euteleostomi</taxon>
        <taxon>Amphibia</taxon>
        <taxon>Batrachia</taxon>
        <taxon>Anura</taxon>
        <taxon>Neobatrachia</taxon>
        <taxon>Ranoidea</taxon>
        <taxon>Ranidae</taxon>
        <taxon>Staurois</taxon>
    </lineage>
</organism>
<evidence type="ECO:0000313" key="3">
    <source>
        <dbReference type="EMBL" id="CAI9572788.1"/>
    </source>
</evidence>
<evidence type="ECO:0000313" key="4">
    <source>
        <dbReference type="Proteomes" id="UP001162483"/>
    </source>
</evidence>
<evidence type="ECO:0000256" key="1">
    <source>
        <dbReference type="ARBA" id="ARBA00022729"/>
    </source>
</evidence>
<accession>A0ABN9DKH0</accession>
<comment type="caution">
    <text evidence="3">The sequence shown here is derived from an EMBL/GenBank/DDBJ whole genome shotgun (WGS) entry which is preliminary data.</text>
</comment>
<reference evidence="3" key="1">
    <citation type="submission" date="2023-05" db="EMBL/GenBank/DDBJ databases">
        <authorList>
            <person name="Stuckert A."/>
        </authorList>
    </citation>
    <scope>NUCLEOTIDE SEQUENCE</scope>
</reference>
<keyword evidence="1" id="KW-0732">Signal</keyword>
<dbReference type="SUPFAM" id="SSF63707">
    <property type="entry name" value="Ganglioside M2 (gm2) activator"/>
    <property type="match status" value="1"/>
</dbReference>
<protein>
    <recommendedName>
        <fullName evidence="2">MD-2-related lipid-recognition domain-containing protein</fullName>
    </recommendedName>
</protein>
<name>A0ABN9DKH0_9NEOB</name>
<dbReference type="InterPro" id="IPR028996">
    <property type="entry name" value="GM2-AP"/>
</dbReference>
<dbReference type="PANTHER" id="PTHR17357:SF0">
    <property type="entry name" value="GANGLIOSIDE GM2 ACTIVATOR"/>
    <property type="match status" value="1"/>
</dbReference>
<proteinExistence type="predicted"/>
<dbReference type="Gene3D" id="2.70.220.10">
    <property type="entry name" value="Ganglioside GM2 activator"/>
    <property type="match status" value="1"/>
</dbReference>
<dbReference type="Proteomes" id="UP001162483">
    <property type="component" value="Unassembled WGS sequence"/>
</dbReference>
<dbReference type="InterPro" id="IPR003172">
    <property type="entry name" value="ML_dom"/>
</dbReference>
<evidence type="ECO:0000259" key="2">
    <source>
        <dbReference type="SMART" id="SM00737"/>
    </source>
</evidence>
<dbReference type="InterPro" id="IPR036846">
    <property type="entry name" value="GM2-AP_sf"/>
</dbReference>